<proteinExistence type="predicted"/>
<sequence>MCPARARERAASAPKPEPAPVITMVFAVSFIRELLDRSEDLVRTNGFGQIGVGRIGVGRIGAVPDTGGVR</sequence>
<protein>
    <submittedName>
        <fullName evidence="1">Uncharacterized protein</fullName>
    </submittedName>
</protein>
<comment type="caution">
    <text evidence="1">The sequence shown here is derived from an EMBL/GenBank/DDBJ whole genome shotgun (WGS) entry which is preliminary data.</text>
</comment>
<gene>
    <name evidence="1" type="ORF">GCM10011583_13970</name>
</gene>
<keyword evidence="2" id="KW-1185">Reference proteome</keyword>
<evidence type="ECO:0000313" key="1">
    <source>
        <dbReference type="EMBL" id="GGJ83503.1"/>
    </source>
</evidence>
<evidence type="ECO:0000313" key="2">
    <source>
        <dbReference type="Proteomes" id="UP000660265"/>
    </source>
</evidence>
<reference evidence="2" key="1">
    <citation type="journal article" date="2019" name="Int. J. Syst. Evol. Microbiol.">
        <title>The Global Catalogue of Microorganisms (GCM) 10K type strain sequencing project: providing services to taxonomists for standard genome sequencing and annotation.</title>
        <authorList>
            <consortium name="The Broad Institute Genomics Platform"/>
            <consortium name="The Broad Institute Genome Sequencing Center for Infectious Disease"/>
            <person name="Wu L."/>
            <person name="Ma J."/>
        </authorList>
    </citation>
    <scope>NUCLEOTIDE SEQUENCE [LARGE SCALE GENOMIC DNA]</scope>
    <source>
        <strain evidence="2">CGMCC 4.7275</strain>
    </source>
</reference>
<accession>A0ABQ2E113</accession>
<name>A0ABQ2E113_9ACTN</name>
<organism evidence="1 2">
    <name type="scientific">Streptomyces camponoticapitis</name>
    <dbReference type="NCBI Taxonomy" id="1616125"/>
    <lineage>
        <taxon>Bacteria</taxon>
        <taxon>Bacillati</taxon>
        <taxon>Actinomycetota</taxon>
        <taxon>Actinomycetes</taxon>
        <taxon>Kitasatosporales</taxon>
        <taxon>Streptomycetaceae</taxon>
        <taxon>Streptomyces</taxon>
    </lineage>
</organism>
<dbReference type="EMBL" id="BMMV01000003">
    <property type="protein sequence ID" value="GGJ83503.1"/>
    <property type="molecule type" value="Genomic_DNA"/>
</dbReference>
<dbReference type="Proteomes" id="UP000660265">
    <property type="component" value="Unassembled WGS sequence"/>
</dbReference>